<sequence length="489" mass="54373">MIHGKIKNAVVIGAGISGLATAKNLTRKGISCRVYDRNSKLGGVWADGYHGFGVQIPKDLYEFPDFPLPDEVPHYTPGPEFQKYMEEYCDHFGIRDCLQLGTRVTALRRSGDGWTLEVEDESGSNIVQTDLVVIATGLYSETPQMPEIEGQDQFQGDILHNSQVKDIEMLRGRRVAVVGYGKSAGDIAGAAIGVADKVYLVFRSTHWPVPRKLLGLLPFKWGMLTRLVAAMIPPYVRSTPVTRALHTVGYPLPWLFWRVVEMLLRIQQKLGTRIANGDTLIPVHPIDYDAYSEVTMVPRPGFIESISAGEISAHRSGLRRFTENELILEDGDTLSVDCVVFGTGWKTGFGFLPKDLRIALGEEPDGIYLYRHILHPDAPNLAFVGRASSFMSVTTFSLQARWLSEVVARNVTLPSKGDMLAAIASLRHWKQSWMPDGAARSATLLLHMTHYHDELLLDMGADPLRKTGILAPLKELFVPYQASDFRDVI</sequence>
<evidence type="ECO:0000256" key="7">
    <source>
        <dbReference type="ARBA" id="ARBA00035159"/>
    </source>
</evidence>
<evidence type="ECO:0000256" key="4">
    <source>
        <dbReference type="ARBA" id="ARBA00022857"/>
    </source>
</evidence>
<evidence type="ECO:0000256" key="2">
    <source>
        <dbReference type="ARBA" id="ARBA00022630"/>
    </source>
</evidence>
<dbReference type="InterPro" id="IPR000960">
    <property type="entry name" value="Flavin_mOase"/>
</dbReference>
<dbReference type="Pfam" id="PF00743">
    <property type="entry name" value="FMO-like"/>
    <property type="match status" value="2"/>
</dbReference>
<keyword evidence="3" id="KW-0274">FAD</keyword>
<evidence type="ECO:0000256" key="5">
    <source>
        <dbReference type="ARBA" id="ARBA00023002"/>
    </source>
</evidence>
<comment type="similarity">
    <text evidence="1">Belongs to the FMO family.</text>
</comment>
<keyword evidence="5 8" id="KW-0560">Oxidoreductase</keyword>
<evidence type="ECO:0000313" key="8">
    <source>
        <dbReference type="EMBL" id="SMC11242.1"/>
    </source>
</evidence>
<keyword evidence="4" id="KW-0521">NADP</keyword>
<dbReference type="SUPFAM" id="SSF51905">
    <property type="entry name" value="FAD/NAD(P)-binding domain"/>
    <property type="match status" value="2"/>
</dbReference>
<dbReference type="OrthoDB" id="9790219at2"/>
<dbReference type="AlphaFoldDB" id="A0A1X7BNQ4"/>
<dbReference type="Proteomes" id="UP000193224">
    <property type="component" value="Unassembled WGS sequence"/>
</dbReference>
<dbReference type="PRINTS" id="PR00370">
    <property type="entry name" value="FMOXYGENASE"/>
</dbReference>
<dbReference type="PANTHER" id="PTHR23023">
    <property type="entry name" value="DIMETHYLANILINE MONOOXYGENASE"/>
    <property type="match status" value="1"/>
</dbReference>
<dbReference type="PIRSF" id="PIRSF000332">
    <property type="entry name" value="FMO"/>
    <property type="match status" value="1"/>
</dbReference>
<dbReference type="RefSeq" id="WP_085799219.1">
    <property type="nucleotide sequence ID" value="NZ_FWXB01000003.1"/>
</dbReference>
<keyword evidence="8" id="KW-0503">Monooxygenase</keyword>
<dbReference type="Gene3D" id="3.50.50.60">
    <property type="entry name" value="FAD/NAD(P)-binding domain"/>
    <property type="match status" value="1"/>
</dbReference>
<dbReference type="EC" id="1.14.13.148" evidence="6"/>
<dbReference type="InterPro" id="IPR036188">
    <property type="entry name" value="FAD/NAD-bd_sf"/>
</dbReference>
<dbReference type="InterPro" id="IPR020946">
    <property type="entry name" value="Flavin_mOase-like"/>
</dbReference>
<keyword evidence="9" id="KW-1185">Reference proteome</keyword>
<accession>A0A1X7BNQ4</accession>
<reference evidence="8 9" key="1">
    <citation type="submission" date="2017-03" db="EMBL/GenBank/DDBJ databases">
        <authorList>
            <person name="Afonso C.L."/>
            <person name="Miller P.J."/>
            <person name="Scott M.A."/>
            <person name="Spackman E."/>
            <person name="Goraichik I."/>
            <person name="Dimitrov K.M."/>
            <person name="Suarez D.L."/>
            <person name="Swayne D.E."/>
        </authorList>
    </citation>
    <scope>NUCLEOTIDE SEQUENCE [LARGE SCALE GENOMIC DNA]</scope>
    <source>
        <strain evidence="8 9">CECT 7745</strain>
    </source>
</reference>
<gene>
    <name evidence="8" type="primary">hapE_1</name>
    <name evidence="8" type="ORF">ROA7745_01053</name>
</gene>
<name>A0A1X7BNQ4_9RHOB</name>
<evidence type="ECO:0000313" key="9">
    <source>
        <dbReference type="Proteomes" id="UP000193224"/>
    </source>
</evidence>
<dbReference type="InterPro" id="IPR050346">
    <property type="entry name" value="FMO-like"/>
</dbReference>
<dbReference type="GO" id="GO:0004499">
    <property type="term" value="F:N,N-dimethylaniline monooxygenase activity"/>
    <property type="evidence" value="ECO:0007669"/>
    <property type="project" value="InterPro"/>
</dbReference>
<evidence type="ECO:0000256" key="6">
    <source>
        <dbReference type="ARBA" id="ARBA00034528"/>
    </source>
</evidence>
<keyword evidence="2" id="KW-0285">Flavoprotein</keyword>
<dbReference type="EMBL" id="FWXB01000003">
    <property type="protein sequence ID" value="SMC11242.1"/>
    <property type="molecule type" value="Genomic_DNA"/>
</dbReference>
<evidence type="ECO:0000256" key="1">
    <source>
        <dbReference type="ARBA" id="ARBA00009183"/>
    </source>
</evidence>
<dbReference type="GO" id="GO:0050661">
    <property type="term" value="F:NADP binding"/>
    <property type="evidence" value="ECO:0007669"/>
    <property type="project" value="InterPro"/>
</dbReference>
<dbReference type="GO" id="GO:0034899">
    <property type="term" value="F:trimethylamine monooxygenase activity"/>
    <property type="evidence" value="ECO:0007669"/>
    <property type="project" value="UniProtKB-EC"/>
</dbReference>
<proteinExistence type="inferred from homology"/>
<organism evidence="8 9">
    <name type="scientific">Roseovarius aestuarii</name>
    <dbReference type="NCBI Taxonomy" id="475083"/>
    <lineage>
        <taxon>Bacteria</taxon>
        <taxon>Pseudomonadati</taxon>
        <taxon>Pseudomonadota</taxon>
        <taxon>Alphaproteobacteria</taxon>
        <taxon>Rhodobacterales</taxon>
        <taxon>Roseobacteraceae</taxon>
        <taxon>Roseovarius</taxon>
    </lineage>
</organism>
<dbReference type="GO" id="GO:0050660">
    <property type="term" value="F:flavin adenine dinucleotide binding"/>
    <property type="evidence" value="ECO:0007669"/>
    <property type="project" value="InterPro"/>
</dbReference>
<evidence type="ECO:0000256" key="3">
    <source>
        <dbReference type="ARBA" id="ARBA00022827"/>
    </source>
</evidence>
<protein>
    <recommendedName>
        <fullName evidence="7">Trimethylamine monooxygenase</fullName>
        <ecNumber evidence="6">1.14.13.148</ecNumber>
    </recommendedName>
</protein>